<keyword evidence="3" id="KW-0704">Schiff base</keyword>
<dbReference type="InterPro" id="IPR020625">
    <property type="entry name" value="Schiff_base-form_aldolases_AS"/>
</dbReference>
<dbReference type="PANTHER" id="PTHR12128:SF66">
    <property type="entry name" value="4-HYDROXY-2-OXOGLUTARATE ALDOLASE, MITOCHONDRIAL"/>
    <property type="match status" value="1"/>
</dbReference>
<evidence type="ECO:0000256" key="2">
    <source>
        <dbReference type="ARBA" id="ARBA00023239"/>
    </source>
</evidence>
<dbReference type="SUPFAM" id="SSF51569">
    <property type="entry name" value="Aldolase"/>
    <property type="match status" value="1"/>
</dbReference>
<dbReference type="PRINTS" id="PR00146">
    <property type="entry name" value="DHPICSNTHASE"/>
</dbReference>
<name>A0ABN2JXT8_9ACTN</name>
<dbReference type="PIRSF" id="PIRSF001365">
    <property type="entry name" value="DHDPS"/>
    <property type="match status" value="1"/>
</dbReference>
<dbReference type="Pfam" id="PF00701">
    <property type="entry name" value="DHDPS"/>
    <property type="match status" value="1"/>
</dbReference>
<sequence>MSSAVSSAISGVIPPVVTAIAPGGDVDKASQEAVCQHQLKANVHGLFVAGTTGEGAFLNPAMLADVVDVAVHTAAGQVPVLVGALAPGTQGVVAAARVAERGGADGVVVTTPFYVDVAPEEIVGHFRAVASATALPVLAYSIPPMTHQAMPAQVVEQLFAEDLVVGVKDSGHDWDTLATAIDLGNRYGKAVFSGYEPFAARALAAGGSGVVASVCNVDPQAVVALWEAVQTDPSRGDDAQDRMLSLLAALARHKVAGIGPTSSLIGGIKALLQSFGVIASREVLPPLTALPEHVMHALRRDLES</sequence>
<dbReference type="PROSITE" id="PS00666">
    <property type="entry name" value="DHDPS_2"/>
    <property type="match status" value="1"/>
</dbReference>
<keyword evidence="2 4" id="KW-0456">Lyase</keyword>
<comment type="caution">
    <text evidence="5">The sequence shown here is derived from an EMBL/GenBank/DDBJ whole genome shotgun (WGS) entry which is preliminary data.</text>
</comment>
<protein>
    <submittedName>
        <fullName evidence="5">Dihydrodipicolinate synthase family protein</fullName>
    </submittedName>
</protein>
<evidence type="ECO:0000256" key="4">
    <source>
        <dbReference type="PIRNR" id="PIRNR001365"/>
    </source>
</evidence>
<dbReference type="Gene3D" id="3.20.20.70">
    <property type="entry name" value="Aldolase class I"/>
    <property type="match status" value="1"/>
</dbReference>
<comment type="similarity">
    <text evidence="1 4">Belongs to the DapA family.</text>
</comment>
<dbReference type="EMBL" id="BAAALS010000004">
    <property type="protein sequence ID" value="GAA1742890.1"/>
    <property type="molecule type" value="Genomic_DNA"/>
</dbReference>
<dbReference type="PANTHER" id="PTHR12128">
    <property type="entry name" value="DIHYDRODIPICOLINATE SYNTHASE"/>
    <property type="match status" value="1"/>
</dbReference>
<dbReference type="InterPro" id="IPR002220">
    <property type="entry name" value="DapA-like"/>
</dbReference>
<dbReference type="InterPro" id="IPR013785">
    <property type="entry name" value="Aldolase_TIM"/>
</dbReference>
<keyword evidence="6" id="KW-1185">Reference proteome</keyword>
<evidence type="ECO:0000256" key="1">
    <source>
        <dbReference type="ARBA" id="ARBA00007592"/>
    </source>
</evidence>
<dbReference type="CDD" id="cd00408">
    <property type="entry name" value="DHDPS-like"/>
    <property type="match status" value="1"/>
</dbReference>
<accession>A0ABN2JXT8</accession>
<evidence type="ECO:0000313" key="5">
    <source>
        <dbReference type="EMBL" id="GAA1742890.1"/>
    </source>
</evidence>
<dbReference type="RefSeq" id="WP_344077747.1">
    <property type="nucleotide sequence ID" value="NZ_BAAALS010000004.1"/>
</dbReference>
<evidence type="ECO:0000256" key="3">
    <source>
        <dbReference type="ARBA" id="ARBA00023270"/>
    </source>
</evidence>
<evidence type="ECO:0000313" key="6">
    <source>
        <dbReference type="Proteomes" id="UP001500655"/>
    </source>
</evidence>
<gene>
    <name evidence="5" type="ORF">GCM10009681_12180</name>
</gene>
<dbReference type="Proteomes" id="UP001500655">
    <property type="component" value="Unassembled WGS sequence"/>
</dbReference>
<proteinExistence type="inferred from homology"/>
<reference evidence="5 6" key="1">
    <citation type="journal article" date="2019" name="Int. J. Syst. Evol. Microbiol.">
        <title>The Global Catalogue of Microorganisms (GCM) 10K type strain sequencing project: providing services to taxonomists for standard genome sequencing and annotation.</title>
        <authorList>
            <consortium name="The Broad Institute Genomics Platform"/>
            <consortium name="The Broad Institute Genome Sequencing Center for Infectious Disease"/>
            <person name="Wu L."/>
            <person name="Ma J."/>
        </authorList>
    </citation>
    <scope>NUCLEOTIDE SEQUENCE [LARGE SCALE GENOMIC DNA]</scope>
    <source>
        <strain evidence="5 6">JCM 13249</strain>
    </source>
</reference>
<organism evidence="5 6">
    <name type="scientific">Luedemannella helvata</name>
    <dbReference type="NCBI Taxonomy" id="349315"/>
    <lineage>
        <taxon>Bacteria</taxon>
        <taxon>Bacillati</taxon>
        <taxon>Actinomycetota</taxon>
        <taxon>Actinomycetes</taxon>
        <taxon>Micromonosporales</taxon>
        <taxon>Micromonosporaceae</taxon>
        <taxon>Luedemannella</taxon>
    </lineage>
</organism>
<dbReference type="SMART" id="SM01130">
    <property type="entry name" value="DHDPS"/>
    <property type="match status" value="1"/>
</dbReference>